<dbReference type="Pfam" id="PF00528">
    <property type="entry name" value="BPD_transp_1"/>
    <property type="match status" value="1"/>
</dbReference>
<dbReference type="InterPro" id="IPR010065">
    <property type="entry name" value="AA_ABC_transptr_permease_3TM"/>
</dbReference>
<dbReference type="GO" id="GO:0006865">
    <property type="term" value="P:amino acid transport"/>
    <property type="evidence" value="ECO:0007669"/>
    <property type="project" value="UniProtKB-KW"/>
</dbReference>
<feature type="transmembrane region" description="Helical" evidence="9">
    <location>
        <begin position="91"/>
        <end position="115"/>
    </location>
</feature>
<dbReference type="PANTHER" id="PTHR30614">
    <property type="entry name" value="MEMBRANE COMPONENT OF AMINO ACID ABC TRANSPORTER"/>
    <property type="match status" value="1"/>
</dbReference>
<dbReference type="Proteomes" id="UP000192917">
    <property type="component" value="Unassembled WGS sequence"/>
</dbReference>
<evidence type="ECO:0000313" key="12">
    <source>
        <dbReference type="Proteomes" id="UP000192917"/>
    </source>
</evidence>
<evidence type="ECO:0000256" key="3">
    <source>
        <dbReference type="ARBA" id="ARBA00022448"/>
    </source>
</evidence>
<feature type="transmembrane region" description="Helical" evidence="9">
    <location>
        <begin position="136"/>
        <end position="154"/>
    </location>
</feature>
<keyword evidence="3 9" id="KW-0813">Transport</keyword>
<dbReference type="STRING" id="560819.SAMN05428998_14629"/>
<dbReference type="AlphaFoldDB" id="A0A1Y6CR63"/>
<organism evidence="11 12">
    <name type="scientific">Tistlia consotensis USBA 355</name>
    <dbReference type="NCBI Taxonomy" id="560819"/>
    <lineage>
        <taxon>Bacteria</taxon>
        <taxon>Pseudomonadati</taxon>
        <taxon>Pseudomonadota</taxon>
        <taxon>Alphaproteobacteria</taxon>
        <taxon>Rhodospirillales</taxon>
        <taxon>Rhodovibrionaceae</taxon>
        <taxon>Tistlia</taxon>
    </lineage>
</organism>
<dbReference type="InterPro" id="IPR035906">
    <property type="entry name" value="MetI-like_sf"/>
</dbReference>
<gene>
    <name evidence="11" type="ORF">SAMN05428998_14629</name>
</gene>
<evidence type="ECO:0000256" key="5">
    <source>
        <dbReference type="ARBA" id="ARBA00022692"/>
    </source>
</evidence>
<name>A0A1Y6CR63_9PROT</name>
<comment type="subcellular location">
    <subcellularLocation>
        <location evidence="1">Cell inner membrane</location>
        <topology evidence="1">Multi-pass membrane protein</topology>
    </subcellularLocation>
    <subcellularLocation>
        <location evidence="9">Cell membrane</location>
        <topology evidence="9">Multi-pass membrane protein</topology>
    </subcellularLocation>
</comment>
<keyword evidence="6" id="KW-0029">Amino-acid transport</keyword>
<evidence type="ECO:0000256" key="1">
    <source>
        <dbReference type="ARBA" id="ARBA00004429"/>
    </source>
</evidence>
<dbReference type="NCBIfam" id="TIGR01726">
    <property type="entry name" value="HEQRo_perm_3TM"/>
    <property type="match status" value="1"/>
</dbReference>
<dbReference type="GO" id="GO:0022857">
    <property type="term" value="F:transmembrane transporter activity"/>
    <property type="evidence" value="ECO:0007669"/>
    <property type="project" value="InterPro"/>
</dbReference>
<evidence type="ECO:0000256" key="6">
    <source>
        <dbReference type="ARBA" id="ARBA00022970"/>
    </source>
</evidence>
<feature type="transmembrane region" description="Helical" evidence="9">
    <location>
        <begin position="267"/>
        <end position="285"/>
    </location>
</feature>
<reference evidence="11 12" key="1">
    <citation type="submission" date="2017-04" db="EMBL/GenBank/DDBJ databases">
        <authorList>
            <person name="Afonso C.L."/>
            <person name="Miller P.J."/>
            <person name="Scott M.A."/>
            <person name="Spackman E."/>
            <person name="Goraichik I."/>
            <person name="Dimitrov K.M."/>
            <person name="Suarez D.L."/>
            <person name="Swayne D.E."/>
        </authorList>
    </citation>
    <scope>NUCLEOTIDE SEQUENCE [LARGE SCALE GENOMIC DNA]</scope>
    <source>
        <strain evidence="11 12">USBA 355</strain>
    </source>
</reference>
<evidence type="ECO:0000256" key="9">
    <source>
        <dbReference type="RuleBase" id="RU363032"/>
    </source>
</evidence>
<evidence type="ECO:0000256" key="2">
    <source>
        <dbReference type="ARBA" id="ARBA00010072"/>
    </source>
</evidence>
<keyword evidence="7 9" id="KW-1133">Transmembrane helix</keyword>
<dbReference type="EMBL" id="FWZX01000046">
    <property type="protein sequence ID" value="SMF82411.1"/>
    <property type="molecule type" value="Genomic_DNA"/>
</dbReference>
<comment type="similarity">
    <text evidence="2">Belongs to the binding-protein-dependent transport system permease family. HisMQ subfamily.</text>
</comment>
<protein>
    <submittedName>
        <fullName evidence="11">Amino acid ABC transporter membrane protein 2, PAAT family</fullName>
    </submittedName>
</protein>
<keyword evidence="4" id="KW-1003">Cell membrane</keyword>
<evidence type="ECO:0000259" key="10">
    <source>
        <dbReference type="PROSITE" id="PS50928"/>
    </source>
</evidence>
<evidence type="ECO:0000256" key="8">
    <source>
        <dbReference type="ARBA" id="ARBA00023136"/>
    </source>
</evidence>
<accession>A0A1Y6CR63</accession>
<proteinExistence type="inferred from homology"/>
<dbReference type="InterPro" id="IPR000515">
    <property type="entry name" value="MetI-like"/>
</dbReference>
<evidence type="ECO:0000256" key="7">
    <source>
        <dbReference type="ARBA" id="ARBA00022989"/>
    </source>
</evidence>
<dbReference type="Gene3D" id="1.10.3720.10">
    <property type="entry name" value="MetI-like"/>
    <property type="match status" value="1"/>
</dbReference>
<sequence>MSRRPRNRPPVDLAGTTDLPVLLPAADSLARRAARERELGAALPRLDWRHGLVLLAVLLVSAGVAQAQAGAGREPVLEVLLRWMPVLLRGFLFNIVISFLAMAVGTLIGTWLGLMQISLLPPVRVGSWFVTQFFRNAPWLVLLFYCMFLLPFEFRIGGLVIPFPDWIKATIGLSLPVLANVSEIVRGAVNSIPSGQWEASESLAFNRRQILWMIILPQCVKRMLPPWMNLYAILTMATVLASIVGVSEMMTQAGRVLAAEDRPDLLIPIYSFVLLCFFVYCYPIARWTVALERRFQVKL</sequence>
<keyword evidence="8 9" id="KW-0472">Membrane</keyword>
<evidence type="ECO:0000313" key="11">
    <source>
        <dbReference type="EMBL" id="SMF82411.1"/>
    </source>
</evidence>
<feature type="domain" description="ABC transmembrane type-1" evidence="10">
    <location>
        <begin position="91"/>
        <end position="278"/>
    </location>
</feature>
<dbReference type="RefSeq" id="WP_235017233.1">
    <property type="nucleotide sequence ID" value="NZ_FWZX01000046.1"/>
</dbReference>
<dbReference type="SUPFAM" id="SSF161098">
    <property type="entry name" value="MetI-like"/>
    <property type="match status" value="1"/>
</dbReference>
<evidence type="ECO:0000256" key="4">
    <source>
        <dbReference type="ARBA" id="ARBA00022475"/>
    </source>
</evidence>
<keyword evidence="5 9" id="KW-0812">Transmembrane</keyword>
<keyword evidence="12" id="KW-1185">Reference proteome</keyword>
<dbReference type="PROSITE" id="PS50928">
    <property type="entry name" value="ABC_TM1"/>
    <property type="match status" value="1"/>
</dbReference>
<dbReference type="InterPro" id="IPR043429">
    <property type="entry name" value="ArtM/GltK/GlnP/TcyL/YhdX-like"/>
</dbReference>
<feature type="transmembrane region" description="Helical" evidence="9">
    <location>
        <begin position="230"/>
        <end position="247"/>
    </location>
</feature>
<dbReference type="GO" id="GO:0043190">
    <property type="term" value="C:ATP-binding cassette (ABC) transporter complex"/>
    <property type="evidence" value="ECO:0007669"/>
    <property type="project" value="InterPro"/>
</dbReference>
<dbReference type="CDD" id="cd06261">
    <property type="entry name" value="TM_PBP2"/>
    <property type="match status" value="1"/>
</dbReference>
<dbReference type="PANTHER" id="PTHR30614:SF0">
    <property type="entry name" value="L-CYSTINE TRANSPORT SYSTEM PERMEASE PROTEIN TCYL"/>
    <property type="match status" value="1"/>
</dbReference>